<name>A0A7V5PQT1_CALAY</name>
<dbReference type="PANTHER" id="PTHR35038:SF5">
    <property type="entry name" value="CYTOCHROME C-TYPE PROTEIN NRFB"/>
    <property type="match status" value="1"/>
</dbReference>
<dbReference type="GO" id="GO:0016491">
    <property type="term" value="F:oxidoreductase activity"/>
    <property type="evidence" value="ECO:0007669"/>
    <property type="project" value="TreeGrafter"/>
</dbReference>
<dbReference type="Gene3D" id="1.10.1130.10">
    <property type="entry name" value="Flavocytochrome C3, Chain A"/>
    <property type="match status" value="1"/>
</dbReference>
<gene>
    <name evidence="3" type="ORF">ENJ89_09955</name>
</gene>
<accession>A0A7V5PQT1</accession>
<comment type="caution">
    <text evidence="3">The sequence shown here is derived from an EMBL/GenBank/DDBJ whole genome shotgun (WGS) entry which is preliminary data.</text>
</comment>
<dbReference type="InterPro" id="IPR024673">
    <property type="entry name" value="Octahem_Cyt_c"/>
</dbReference>
<feature type="signal peptide" evidence="2">
    <location>
        <begin position="1"/>
        <end position="22"/>
    </location>
</feature>
<dbReference type="EMBL" id="DROD01000630">
    <property type="protein sequence ID" value="HHJ53506.1"/>
    <property type="molecule type" value="Genomic_DNA"/>
</dbReference>
<evidence type="ECO:0000256" key="2">
    <source>
        <dbReference type="SAM" id="SignalP"/>
    </source>
</evidence>
<feature type="chain" id="PRO_5031466317" evidence="2">
    <location>
        <begin position="23"/>
        <end position="455"/>
    </location>
</feature>
<organism evidence="3">
    <name type="scientific">Caldithrix abyssi</name>
    <dbReference type="NCBI Taxonomy" id="187145"/>
    <lineage>
        <taxon>Bacteria</taxon>
        <taxon>Pseudomonadati</taxon>
        <taxon>Calditrichota</taxon>
        <taxon>Calditrichia</taxon>
        <taxon>Calditrichales</taxon>
        <taxon>Calditrichaceae</taxon>
        <taxon>Caldithrix</taxon>
    </lineage>
</organism>
<reference evidence="3" key="1">
    <citation type="journal article" date="2020" name="mSystems">
        <title>Genome- and Community-Level Interaction Insights into Carbon Utilization and Element Cycling Functions of Hydrothermarchaeota in Hydrothermal Sediment.</title>
        <authorList>
            <person name="Zhou Z."/>
            <person name="Liu Y."/>
            <person name="Xu W."/>
            <person name="Pan J."/>
            <person name="Luo Z.H."/>
            <person name="Li M."/>
        </authorList>
    </citation>
    <scope>NUCLEOTIDE SEQUENCE [LARGE SCALE GENOMIC DNA]</scope>
    <source>
        <strain evidence="3">HyVt-527</strain>
    </source>
</reference>
<dbReference type="Pfam" id="PF11783">
    <property type="entry name" value="Cytochrome_cB"/>
    <property type="match status" value="1"/>
</dbReference>
<dbReference type="InterPro" id="IPR051829">
    <property type="entry name" value="Multiheme_Cytochr_ET"/>
</dbReference>
<evidence type="ECO:0000256" key="1">
    <source>
        <dbReference type="ARBA" id="ARBA00022729"/>
    </source>
</evidence>
<proteinExistence type="predicted"/>
<dbReference type="AlphaFoldDB" id="A0A7V5PQT1"/>
<evidence type="ECO:0000313" key="3">
    <source>
        <dbReference type="EMBL" id="HHJ53506.1"/>
    </source>
</evidence>
<protein>
    <submittedName>
        <fullName evidence="3">Tetrathionate reductase family octaheme c-type cytochrome</fullName>
    </submittedName>
</protein>
<sequence length="455" mass="51584">MKKFNWLSIVLFLALFSGWCLAQENHAELIEGTFKTPQEVTKACLECHEDAAKEVMKTIHWTWSRPVEGIPGHEGVVDLGKKNAINNYCIAITSNWPRCTSCHAGYGWKDKNFDFSKEENVDCLVCHDNSGKYKKTPAGAGMPAKEVDLTAAAKSVGAPTRENCGKCHFYGGGGENVKHGDLDHGLVNPDRDYDVHMGSGMVCQDCHTTEAHVIKGESMGAATDSHNRLLCEDCHEMPIHKSKIINNHTKKIACQTCHIPVYAKGRPTKIWWDWSTAGKDSTAPKDEYGLPTFHKKKGSFRWGKNIKPVLAWYNEKEARYLVGDKFDPDKTLYLNRPLGDKDDPNAKLFPFKVFRGKQIYDKKYNYLIIPHLWGGFWKDFDWNKAAKEGMEAAGLPYSGEYGFARTVMYWKINHMVAPKEKALKCTDCHGKGKNKRVDWKALGFKGDQMYKKYRK</sequence>
<dbReference type="InterPro" id="IPR036280">
    <property type="entry name" value="Multihaem_cyt_sf"/>
</dbReference>
<keyword evidence="1 2" id="KW-0732">Signal</keyword>
<dbReference type="PIRSF" id="PIRSF039014">
    <property type="entry name" value="OTR_cyc"/>
    <property type="match status" value="1"/>
</dbReference>
<dbReference type="SUPFAM" id="SSF48695">
    <property type="entry name" value="Multiheme cytochromes"/>
    <property type="match status" value="1"/>
</dbReference>
<dbReference type="PANTHER" id="PTHR35038">
    <property type="entry name" value="DISSIMILATORY SULFITE REDUCTASE SIRA"/>
    <property type="match status" value="1"/>
</dbReference>
<dbReference type="NCBIfam" id="TIGR04315">
    <property type="entry name" value="octaheme_Shew"/>
    <property type="match status" value="1"/>
</dbReference>
<dbReference type="Proteomes" id="UP000886124">
    <property type="component" value="Unassembled WGS sequence"/>
</dbReference>